<dbReference type="EMBL" id="VIVK01000001">
    <property type="protein sequence ID" value="TWD81209.1"/>
    <property type="molecule type" value="Genomic_DNA"/>
</dbReference>
<dbReference type="GO" id="GO:0045892">
    <property type="term" value="P:negative regulation of DNA-templated transcription"/>
    <property type="evidence" value="ECO:0007669"/>
    <property type="project" value="InterPro"/>
</dbReference>
<name>A0A561BQQ8_9ACTN</name>
<dbReference type="PANTHER" id="PTHR30055">
    <property type="entry name" value="HTH-TYPE TRANSCRIPTIONAL REGULATOR RUTR"/>
    <property type="match status" value="1"/>
</dbReference>
<dbReference type="OrthoDB" id="329481at2"/>
<dbReference type="Pfam" id="PF00440">
    <property type="entry name" value="TetR_N"/>
    <property type="match status" value="1"/>
</dbReference>
<evidence type="ECO:0000313" key="7">
    <source>
        <dbReference type="Proteomes" id="UP000318380"/>
    </source>
</evidence>
<dbReference type="GO" id="GO:0003700">
    <property type="term" value="F:DNA-binding transcription factor activity"/>
    <property type="evidence" value="ECO:0007669"/>
    <property type="project" value="TreeGrafter"/>
</dbReference>
<dbReference type="RefSeq" id="WP_145805863.1">
    <property type="nucleotide sequence ID" value="NZ_VIVK01000001.1"/>
</dbReference>
<dbReference type="InterPro" id="IPR001647">
    <property type="entry name" value="HTH_TetR"/>
</dbReference>
<dbReference type="Pfam" id="PF02909">
    <property type="entry name" value="TetR_C_1"/>
    <property type="match status" value="1"/>
</dbReference>
<organism evidence="6 7">
    <name type="scientific">Kribbella amoyensis</name>
    <dbReference type="NCBI Taxonomy" id="996641"/>
    <lineage>
        <taxon>Bacteria</taxon>
        <taxon>Bacillati</taxon>
        <taxon>Actinomycetota</taxon>
        <taxon>Actinomycetes</taxon>
        <taxon>Propionibacteriales</taxon>
        <taxon>Kribbellaceae</taxon>
        <taxon>Kribbella</taxon>
    </lineage>
</organism>
<dbReference type="SUPFAM" id="SSF48498">
    <property type="entry name" value="Tetracyclin repressor-like, C-terminal domain"/>
    <property type="match status" value="1"/>
</dbReference>
<dbReference type="GO" id="GO:0000976">
    <property type="term" value="F:transcription cis-regulatory region binding"/>
    <property type="evidence" value="ECO:0007669"/>
    <property type="project" value="TreeGrafter"/>
</dbReference>
<dbReference type="SUPFAM" id="SSF46689">
    <property type="entry name" value="Homeodomain-like"/>
    <property type="match status" value="1"/>
</dbReference>
<accession>A0A561BQQ8</accession>
<gene>
    <name evidence="6" type="ORF">FB561_2314</name>
</gene>
<keyword evidence="7" id="KW-1185">Reference proteome</keyword>
<evidence type="ECO:0000256" key="2">
    <source>
        <dbReference type="ARBA" id="ARBA00023125"/>
    </source>
</evidence>
<feature type="DNA-binding region" description="H-T-H motif" evidence="4">
    <location>
        <begin position="33"/>
        <end position="52"/>
    </location>
</feature>
<comment type="caution">
    <text evidence="6">The sequence shown here is derived from an EMBL/GenBank/DDBJ whole genome shotgun (WGS) entry which is preliminary data.</text>
</comment>
<dbReference type="PANTHER" id="PTHR30055:SF151">
    <property type="entry name" value="TRANSCRIPTIONAL REGULATORY PROTEIN"/>
    <property type="match status" value="1"/>
</dbReference>
<evidence type="ECO:0000256" key="3">
    <source>
        <dbReference type="ARBA" id="ARBA00023163"/>
    </source>
</evidence>
<dbReference type="Gene3D" id="1.10.357.10">
    <property type="entry name" value="Tetracycline Repressor, domain 2"/>
    <property type="match status" value="1"/>
</dbReference>
<feature type="domain" description="HTH tetR-type" evidence="5">
    <location>
        <begin position="10"/>
        <end position="70"/>
    </location>
</feature>
<reference evidence="6 7" key="1">
    <citation type="submission" date="2019-06" db="EMBL/GenBank/DDBJ databases">
        <title>Sequencing the genomes of 1000 actinobacteria strains.</title>
        <authorList>
            <person name="Klenk H.-P."/>
        </authorList>
    </citation>
    <scope>NUCLEOTIDE SEQUENCE [LARGE SCALE GENOMIC DNA]</scope>
    <source>
        <strain evidence="6 7">DSM 24683</strain>
    </source>
</reference>
<dbReference type="Proteomes" id="UP000318380">
    <property type="component" value="Unassembled WGS sequence"/>
</dbReference>
<dbReference type="InterPro" id="IPR036271">
    <property type="entry name" value="Tet_transcr_reg_TetR-rel_C_sf"/>
</dbReference>
<evidence type="ECO:0000313" key="6">
    <source>
        <dbReference type="EMBL" id="TWD81209.1"/>
    </source>
</evidence>
<dbReference type="InterPro" id="IPR009057">
    <property type="entry name" value="Homeodomain-like_sf"/>
</dbReference>
<dbReference type="InterPro" id="IPR004111">
    <property type="entry name" value="Repressor_TetR_C"/>
</dbReference>
<evidence type="ECO:0000259" key="5">
    <source>
        <dbReference type="PROSITE" id="PS50977"/>
    </source>
</evidence>
<dbReference type="AlphaFoldDB" id="A0A561BQQ8"/>
<evidence type="ECO:0000256" key="1">
    <source>
        <dbReference type="ARBA" id="ARBA00023015"/>
    </source>
</evidence>
<evidence type="ECO:0000256" key="4">
    <source>
        <dbReference type="PROSITE-ProRule" id="PRU00335"/>
    </source>
</evidence>
<keyword evidence="3" id="KW-0804">Transcription</keyword>
<keyword evidence="1" id="KW-0805">Transcription regulation</keyword>
<protein>
    <submittedName>
        <fullName evidence="6">TetR family transcriptional regulator</fullName>
    </submittedName>
</protein>
<proteinExistence type="predicted"/>
<dbReference type="InterPro" id="IPR050109">
    <property type="entry name" value="HTH-type_TetR-like_transc_reg"/>
</dbReference>
<sequence length="235" mass="25376">MPSTLSKERRLDRDQLAGTALRIADTEGLDAVTIRRLAQAHEVTPMALYRHFADKRELLAGIADRLLADIDLPEPSEQRWDQQLQAVLTAFVDALRPHPNAAGLTLTRILVAEPGLAMAERTMELLTAGGFDPDYAAEVGRQSLCALITLVTTEPGAGEDPDPELREQAMRLKRAALGALDPKRYPLITGAADTLICPASTDRYYALGIDLIVAGIRGVRPGQDDSQGDGQGEDA</sequence>
<keyword evidence="2 4" id="KW-0238">DNA-binding</keyword>
<dbReference type="PROSITE" id="PS50977">
    <property type="entry name" value="HTH_TETR_2"/>
    <property type="match status" value="1"/>
</dbReference>